<name>A0A397UEB8_9GLOM</name>
<keyword evidence="2" id="KW-1185">Reference proteome</keyword>
<sequence length="221" mass="26008">MFNFSEYYKEYYKRIVTERISDTADLGIPTGRVDGSLSNNPEEPYLRSYAKRLDLDKIIKSEEDMEKFYKFTGPDFDWPPEFDIQDRELVIAYIIKPDHWYVEGEGEELATNTLAYHRLLKSNELDASKGSHVLIMNGQIKRYGGEISEDEHDRLLKQHPGMFYAPVKEQPPILIPIRRTSAIDDVNRKEWQVHIWLHCKYDPLIEATMSNIEYDNNSNRI</sequence>
<comment type="caution">
    <text evidence="1">The sequence shown here is derived from an EMBL/GenBank/DDBJ whole genome shotgun (WGS) entry which is preliminary data.</text>
</comment>
<dbReference type="AlphaFoldDB" id="A0A397UEB8"/>
<proteinExistence type="predicted"/>
<organism evidence="1 2">
    <name type="scientific">Gigaspora rosea</name>
    <dbReference type="NCBI Taxonomy" id="44941"/>
    <lineage>
        <taxon>Eukaryota</taxon>
        <taxon>Fungi</taxon>
        <taxon>Fungi incertae sedis</taxon>
        <taxon>Mucoromycota</taxon>
        <taxon>Glomeromycotina</taxon>
        <taxon>Glomeromycetes</taxon>
        <taxon>Diversisporales</taxon>
        <taxon>Gigasporaceae</taxon>
        <taxon>Gigaspora</taxon>
    </lineage>
</organism>
<reference evidence="1 2" key="1">
    <citation type="submission" date="2018-06" db="EMBL/GenBank/DDBJ databases">
        <title>Comparative genomics reveals the genomic features of Rhizophagus irregularis, R. cerebriforme, R. diaphanum and Gigaspora rosea, and their symbiotic lifestyle signature.</title>
        <authorList>
            <person name="Morin E."/>
            <person name="San Clemente H."/>
            <person name="Chen E.C.H."/>
            <person name="De La Providencia I."/>
            <person name="Hainaut M."/>
            <person name="Kuo A."/>
            <person name="Kohler A."/>
            <person name="Murat C."/>
            <person name="Tang N."/>
            <person name="Roy S."/>
            <person name="Loubradou J."/>
            <person name="Henrissat B."/>
            <person name="Grigoriev I.V."/>
            <person name="Corradi N."/>
            <person name="Roux C."/>
            <person name="Martin F.M."/>
        </authorList>
    </citation>
    <scope>NUCLEOTIDE SEQUENCE [LARGE SCALE GENOMIC DNA]</scope>
    <source>
        <strain evidence="1 2">DAOM 194757</strain>
    </source>
</reference>
<dbReference type="EMBL" id="QKWP01001644">
    <property type="protein sequence ID" value="RIB07508.1"/>
    <property type="molecule type" value="Genomic_DNA"/>
</dbReference>
<accession>A0A397UEB8</accession>
<dbReference type="Proteomes" id="UP000266673">
    <property type="component" value="Unassembled WGS sequence"/>
</dbReference>
<evidence type="ECO:0000313" key="1">
    <source>
        <dbReference type="EMBL" id="RIB07508.1"/>
    </source>
</evidence>
<gene>
    <name evidence="1" type="ORF">C2G38_2252584</name>
</gene>
<protein>
    <submittedName>
        <fullName evidence="1">Uncharacterized protein</fullName>
    </submittedName>
</protein>
<evidence type="ECO:0000313" key="2">
    <source>
        <dbReference type="Proteomes" id="UP000266673"/>
    </source>
</evidence>
<dbReference type="OrthoDB" id="2446883at2759"/>